<reference evidence="4" key="3">
    <citation type="submission" date="2025-04" db="UniProtKB">
        <authorList>
            <consortium name="RefSeq"/>
        </authorList>
    </citation>
    <scope>IDENTIFICATION</scope>
    <source>
        <strain evidence="4">CBS 304.34</strain>
    </source>
</reference>
<dbReference type="EMBL" id="MU003721">
    <property type="protein sequence ID" value="KAF2802709.1"/>
    <property type="molecule type" value="Genomic_DNA"/>
</dbReference>
<keyword evidence="3" id="KW-1185">Reference proteome</keyword>
<evidence type="ECO:0000313" key="2">
    <source>
        <dbReference type="EMBL" id="KAF2802709.1"/>
    </source>
</evidence>
<sequence length="280" mass="31488">MEEHPTNAAAGLGALLPPPSSSQAPVHPVASHSARQDRIKEHELAFLHIIYNTFQEQRAKALVSSEAHIEPILQGILQEVLQCLQEDLLDQMILGLLRYCEADILVPKLRLLGATDRARMELLDAYSCKVWLLLLMFVTVYKNKKLTQECLRLQEQFLGPSLASIRQTGVLNLPPTITKRQQKRLPKMTSREADQRRRRSQERQARWSTTSGVFMHPGFGMHGVVPSELAPSYLASGKPAGSLHAPADPSLAVRTRTASEREEQDSQREQCGRKRFKSEL</sequence>
<feature type="compositionally biased region" description="Basic and acidic residues" evidence="1">
    <location>
        <begin position="257"/>
        <end position="280"/>
    </location>
</feature>
<organism evidence="2">
    <name type="scientific">Mytilinidion resinicola</name>
    <dbReference type="NCBI Taxonomy" id="574789"/>
    <lineage>
        <taxon>Eukaryota</taxon>
        <taxon>Fungi</taxon>
        <taxon>Dikarya</taxon>
        <taxon>Ascomycota</taxon>
        <taxon>Pezizomycotina</taxon>
        <taxon>Dothideomycetes</taxon>
        <taxon>Pleosporomycetidae</taxon>
        <taxon>Mytilinidiales</taxon>
        <taxon>Mytilinidiaceae</taxon>
        <taxon>Mytilinidion</taxon>
    </lineage>
</organism>
<dbReference type="Proteomes" id="UP000504636">
    <property type="component" value="Unplaced"/>
</dbReference>
<feature type="compositionally biased region" description="Basic and acidic residues" evidence="1">
    <location>
        <begin position="189"/>
        <end position="205"/>
    </location>
</feature>
<feature type="region of interest" description="Disordered" evidence="1">
    <location>
        <begin position="176"/>
        <end position="208"/>
    </location>
</feature>
<evidence type="ECO:0000313" key="3">
    <source>
        <dbReference type="Proteomes" id="UP000504636"/>
    </source>
</evidence>
<reference evidence="2 4" key="1">
    <citation type="journal article" date="2020" name="Stud. Mycol.">
        <title>101 Dothideomycetes genomes: a test case for predicting lifestyles and emergence of pathogens.</title>
        <authorList>
            <person name="Haridas S."/>
            <person name="Albert R."/>
            <person name="Binder M."/>
            <person name="Bloem J."/>
            <person name="Labutti K."/>
            <person name="Salamov A."/>
            <person name="Andreopoulos B."/>
            <person name="Baker S."/>
            <person name="Barry K."/>
            <person name="Bills G."/>
            <person name="Bluhm B."/>
            <person name="Cannon C."/>
            <person name="Castanera R."/>
            <person name="Culley D."/>
            <person name="Daum C."/>
            <person name="Ezra D."/>
            <person name="Gonzalez J."/>
            <person name="Henrissat B."/>
            <person name="Kuo A."/>
            <person name="Liang C."/>
            <person name="Lipzen A."/>
            <person name="Lutzoni F."/>
            <person name="Magnuson J."/>
            <person name="Mondo S."/>
            <person name="Nolan M."/>
            <person name="Ohm R."/>
            <person name="Pangilinan J."/>
            <person name="Park H.-J."/>
            <person name="Ramirez L."/>
            <person name="Alfaro M."/>
            <person name="Sun H."/>
            <person name="Tritt A."/>
            <person name="Yoshinaga Y."/>
            <person name="Zwiers L.-H."/>
            <person name="Turgeon B."/>
            <person name="Goodwin S."/>
            <person name="Spatafora J."/>
            <person name="Crous P."/>
            <person name="Grigoriev I."/>
        </authorList>
    </citation>
    <scope>NUCLEOTIDE SEQUENCE</scope>
    <source>
        <strain evidence="2 4">CBS 304.34</strain>
    </source>
</reference>
<evidence type="ECO:0000256" key="1">
    <source>
        <dbReference type="SAM" id="MobiDB-lite"/>
    </source>
</evidence>
<feature type="region of interest" description="Disordered" evidence="1">
    <location>
        <begin position="1"/>
        <end position="32"/>
    </location>
</feature>
<dbReference type="AlphaFoldDB" id="A0A6A6Y242"/>
<dbReference type="RefSeq" id="XP_033569673.1">
    <property type="nucleotide sequence ID" value="XM_033726212.1"/>
</dbReference>
<proteinExistence type="predicted"/>
<evidence type="ECO:0000313" key="4">
    <source>
        <dbReference type="RefSeq" id="XP_033569673.1"/>
    </source>
</evidence>
<dbReference type="GeneID" id="54467105"/>
<feature type="region of interest" description="Disordered" evidence="1">
    <location>
        <begin position="237"/>
        <end position="280"/>
    </location>
</feature>
<accession>A0A6A6Y242</accession>
<protein>
    <submittedName>
        <fullName evidence="2 4">Uncharacterized protein</fullName>
    </submittedName>
</protein>
<name>A0A6A6Y242_9PEZI</name>
<gene>
    <name evidence="2 4" type="ORF">BDZ99DRAFT_527149</name>
</gene>
<reference evidence="4" key="2">
    <citation type="submission" date="2020-04" db="EMBL/GenBank/DDBJ databases">
        <authorList>
            <consortium name="NCBI Genome Project"/>
        </authorList>
    </citation>
    <scope>NUCLEOTIDE SEQUENCE</scope>
    <source>
        <strain evidence="4">CBS 304.34</strain>
    </source>
</reference>